<accession>A0A1T5A6I0</accession>
<reference evidence="2" key="1">
    <citation type="submission" date="2017-02" db="EMBL/GenBank/DDBJ databases">
        <authorList>
            <person name="Varghese N."/>
            <person name="Submissions S."/>
        </authorList>
    </citation>
    <scope>NUCLEOTIDE SEQUENCE [LARGE SCALE GENOMIC DNA]</scope>
    <source>
        <strain evidence="2">ATCC 35199</strain>
    </source>
</reference>
<organism evidence="1 2">
    <name type="scientific">Acetoanaerobium noterae</name>
    <dbReference type="NCBI Taxonomy" id="745369"/>
    <lineage>
        <taxon>Bacteria</taxon>
        <taxon>Bacillati</taxon>
        <taxon>Bacillota</taxon>
        <taxon>Clostridia</taxon>
        <taxon>Peptostreptococcales</taxon>
        <taxon>Filifactoraceae</taxon>
        <taxon>Acetoanaerobium</taxon>
    </lineage>
</organism>
<name>A0A1T5A6I0_9FIRM</name>
<dbReference type="InterPro" id="IPR010982">
    <property type="entry name" value="Lambda_DNA-bd_dom_sf"/>
</dbReference>
<dbReference type="AlphaFoldDB" id="A0A1T5A6I0"/>
<protein>
    <submittedName>
        <fullName evidence="1">Tetratricopeptide repeat-containing protein</fullName>
    </submittedName>
</protein>
<evidence type="ECO:0000313" key="1">
    <source>
        <dbReference type="EMBL" id="SKB30584.1"/>
    </source>
</evidence>
<dbReference type="EMBL" id="FUYN01000001">
    <property type="protein sequence ID" value="SKB30584.1"/>
    <property type="molecule type" value="Genomic_DNA"/>
</dbReference>
<dbReference type="SUPFAM" id="SSF47413">
    <property type="entry name" value="lambda repressor-like DNA-binding domains"/>
    <property type="match status" value="1"/>
</dbReference>
<dbReference type="RefSeq" id="WP_079588751.1">
    <property type="nucleotide sequence ID" value="NZ_FUYN01000001.1"/>
</dbReference>
<dbReference type="Proteomes" id="UP000243406">
    <property type="component" value="Unassembled WGS sequence"/>
</dbReference>
<dbReference type="CDD" id="cd00093">
    <property type="entry name" value="HTH_XRE"/>
    <property type="match status" value="1"/>
</dbReference>
<proteinExistence type="predicted"/>
<dbReference type="Gene3D" id="1.10.260.40">
    <property type="entry name" value="lambda repressor-like DNA-binding domains"/>
    <property type="match status" value="1"/>
</dbReference>
<dbReference type="InterPro" id="IPR001387">
    <property type="entry name" value="Cro/C1-type_HTH"/>
</dbReference>
<evidence type="ECO:0000313" key="2">
    <source>
        <dbReference type="Proteomes" id="UP000243406"/>
    </source>
</evidence>
<gene>
    <name evidence="1" type="ORF">SAMN02745120_0811</name>
</gene>
<sequence>MDNITTLTPGDILRKIRKELGFKQHELAADDITRNLISLIENNRATLNRGNAEILVRNMNSLCKARGIDIELEFRDLFIPGIYDAKSKARGYMDYLKEATYNNYKIPNDKIDEIALFVSKWDLQPQNTYIYELIAKYYLEHNDIPTSYSYYIKTFENAVKIDKNPMIVLNLAPRVMDVCVHLGRTNDALQIGKIAQAHCFSEDMKCMIPIWYKLASINYNNKNYDEASKHLTQLDKYLEVSESSRIVDINILKILVCIENKNYKKALEILNTTEALIQNEDEIEDLLNSMKVKIFTLKSNKKSVQKEIDILDDHLSSLKYIPAYISDISINMAFGYTYLKNISKANEYLKTALSFALKNKDRISYKKILEFICDNEANFVDILEEVINNKSDKLANFLNERDLISLMKLLNKNQKFDLSNKILLQYKV</sequence>
<dbReference type="InterPro" id="IPR011990">
    <property type="entry name" value="TPR-like_helical_dom_sf"/>
</dbReference>
<keyword evidence="2" id="KW-1185">Reference proteome</keyword>
<dbReference type="Gene3D" id="1.25.40.10">
    <property type="entry name" value="Tetratricopeptide repeat domain"/>
    <property type="match status" value="1"/>
</dbReference>
<dbReference type="OrthoDB" id="1706248at2"/>
<dbReference type="SUPFAM" id="SSF48452">
    <property type="entry name" value="TPR-like"/>
    <property type="match status" value="1"/>
</dbReference>
<dbReference type="GO" id="GO:0003677">
    <property type="term" value="F:DNA binding"/>
    <property type="evidence" value="ECO:0007669"/>
    <property type="project" value="InterPro"/>
</dbReference>